<keyword evidence="6" id="KW-0539">Nucleus</keyword>
<dbReference type="InterPro" id="IPR001138">
    <property type="entry name" value="Zn2Cys6_DnaBD"/>
</dbReference>
<protein>
    <recommendedName>
        <fullName evidence="7">Transcription activator of gluconeogenesis ERT1</fullName>
    </recommendedName>
</protein>
<evidence type="ECO:0000256" key="7">
    <source>
        <dbReference type="ARBA" id="ARBA00040903"/>
    </source>
</evidence>
<dbReference type="InterPro" id="IPR036864">
    <property type="entry name" value="Zn2-C6_fun-type_DNA-bd_sf"/>
</dbReference>
<dbReference type="PROSITE" id="PS50048">
    <property type="entry name" value="ZN2_CY6_FUNGAL_2"/>
    <property type="match status" value="1"/>
</dbReference>
<dbReference type="OrthoDB" id="2538135at2759"/>
<dbReference type="PANTHER" id="PTHR47659:SF1">
    <property type="entry name" value="TRANSCRIPTION ACTIVATOR OF GLUCONEOGENESIS ERT1"/>
    <property type="match status" value="1"/>
</dbReference>
<dbReference type="PANTHER" id="PTHR47659">
    <property type="entry name" value="ZN(II)2CYS6 TRANSCRIPTION FACTOR (EUROFUNG)-RELATED"/>
    <property type="match status" value="1"/>
</dbReference>
<dbReference type="GO" id="GO:0009267">
    <property type="term" value="P:cellular response to starvation"/>
    <property type="evidence" value="ECO:0007669"/>
    <property type="project" value="TreeGrafter"/>
</dbReference>
<dbReference type="GO" id="GO:0008270">
    <property type="term" value="F:zinc ion binding"/>
    <property type="evidence" value="ECO:0007669"/>
    <property type="project" value="InterPro"/>
</dbReference>
<keyword evidence="4" id="KW-0238">DNA-binding</keyword>
<gene>
    <name evidence="10" type="ORF">H1R20_g10332</name>
</gene>
<dbReference type="GO" id="GO:0005634">
    <property type="term" value="C:nucleus"/>
    <property type="evidence" value="ECO:0007669"/>
    <property type="project" value="TreeGrafter"/>
</dbReference>
<keyword evidence="11" id="KW-1185">Reference proteome</keyword>
<evidence type="ECO:0000256" key="5">
    <source>
        <dbReference type="ARBA" id="ARBA00023163"/>
    </source>
</evidence>
<accession>A0A9W8J9C3</accession>
<dbReference type="Gene3D" id="4.10.240.10">
    <property type="entry name" value="Zn(2)-C6 fungal-type DNA-binding domain"/>
    <property type="match status" value="1"/>
</dbReference>
<evidence type="ECO:0000256" key="4">
    <source>
        <dbReference type="ARBA" id="ARBA00023125"/>
    </source>
</evidence>
<feature type="non-terminal residue" evidence="10">
    <location>
        <position position="140"/>
    </location>
</feature>
<evidence type="ECO:0000313" key="11">
    <source>
        <dbReference type="Proteomes" id="UP001140091"/>
    </source>
</evidence>
<evidence type="ECO:0000256" key="6">
    <source>
        <dbReference type="ARBA" id="ARBA00023242"/>
    </source>
</evidence>
<dbReference type="CDD" id="cd00067">
    <property type="entry name" value="GAL4"/>
    <property type="match status" value="1"/>
</dbReference>
<sequence length="140" mass="15272">MSAVYAVAPRPAHLAAPNAQAGPSTPQPLLKKKTSQTGLASKRKRLETPDDSQDSTASQPPRKAREGPKKKKANRACFHCQKAHLTCDDSRPCQRCIKRGIANNCKEGHRKKAKYLLDDDELGVYSIVTSVIDGAEQPKP</sequence>
<dbReference type="InterPro" id="IPR050335">
    <property type="entry name" value="ERT1_acuK_gluconeogen_tf"/>
</dbReference>
<dbReference type="Proteomes" id="UP001140091">
    <property type="component" value="Unassembled WGS sequence"/>
</dbReference>
<dbReference type="SMART" id="SM00066">
    <property type="entry name" value="GAL4"/>
    <property type="match status" value="1"/>
</dbReference>
<proteinExistence type="predicted"/>
<feature type="region of interest" description="Disordered" evidence="8">
    <location>
        <begin position="1"/>
        <end position="75"/>
    </location>
</feature>
<organism evidence="10 11">
    <name type="scientific">Candolleomyces eurysporus</name>
    <dbReference type="NCBI Taxonomy" id="2828524"/>
    <lineage>
        <taxon>Eukaryota</taxon>
        <taxon>Fungi</taxon>
        <taxon>Dikarya</taxon>
        <taxon>Basidiomycota</taxon>
        <taxon>Agaricomycotina</taxon>
        <taxon>Agaricomycetes</taxon>
        <taxon>Agaricomycetidae</taxon>
        <taxon>Agaricales</taxon>
        <taxon>Agaricineae</taxon>
        <taxon>Psathyrellaceae</taxon>
        <taxon>Candolleomyces</taxon>
    </lineage>
</organism>
<keyword evidence="1" id="KW-0479">Metal-binding</keyword>
<feature type="domain" description="Zn(2)-C6 fungal-type" evidence="9">
    <location>
        <begin position="76"/>
        <end position="105"/>
    </location>
</feature>
<evidence type="ECO:0000313" key="10">
    <source>
        <dbReference type="EMBL" id="KAJ2926770.1"/>
    </source>
</evidence>
<dbReference type="SUPFAM" id="SSF57701">
    <property type="entry name" value="Zn2/Cys6 DNA-binding domain"/>
    <property type="match status" value="1"/>
</dbReference>
<evidence type="ECO:0000256" key="2">
    <source>
        <dbReference type="ARBA" id="ARBA00022833"/>
    </source>
</evidence>
<evidence type="ECO:0000256" key="3">
    <source>
        <dbReference type="ARBA" id="ARBA00023015"/>
    </source>
</evidence>
<evidence type="ECO:0000256" key="1">
    <source>
        <dbReference type="ARBA" id="ARBA00022723"/>
    </source>
</evidence>
<keyword evidence="2" id="KW-0862">Zinc</keyword>
<name>A0A9W8J9C3_9AGAR</name>
<dbReference type="EMBL" id="JANBPK010001047">
    <property type="protein sequence ID" value="KAJ2926770.1"/>
    <property type="molecule type" value="Genomic_DNA"/>
</dbReference>
<evidence type="ECO:0000256" key="8">
    <source>
        <dbReference type="SAM" id="MobiDB-lite"/>
    </source>
</evidence>
<keyword evidence="3" id="KW-0805">Transcription regulation</keyword>
<comment type="caution">
    <text evidence="10">The sequence shown here is derived from an EMBL/GenBank/DDBJ whole genome shotgun (WGS) entry which is preliminary data.</text>
</comment>
<dbReference type="GO" id="GO:0000977">
    <property type="term" value="F:RNA polymerase II transcription regulatory region sequence-specific DNA binding"/>
    <property type="evidence" value="ECO:0007669"/>
    <property type="project" value="TreeGrafter"/>
</dbReference>
<evidence type="ECO:0000259" key="9">
    <source>
        <dbReference type="PROSITE" id="PS50048"/>
    </source>
</evidence>
<reference evidence="10" key="1">
    <citation type="submission" date="2022-06" db="EMBL/GenBank/DDBJ databases">
        <title>Genome Sequence of Candolleomyces eurysporus.</title>
        <authorList>
            <person name="Buettner E."/>
        </authorList>
    </citation>
    <scope>NUCLEOTIDE SEQUENCE</scope>
    <source>
        <strain evidence="10">VTCC 930004</strain>
    </source>
</reference>
<keyword evidence="5" id="KW-0804">Transcription</keyword>
<dbReference type="GO" id="GO:0000981">
    <property type="term" value="F:DNA-binding transcription factor activity, RNA polymerase II-specific"/>
    <property type="evidence" value="ECO:0007669"/>
    <property type="project" value="InterPro"/>
</dbReference>
<dbReference type="AlphaFoldDB" id="A0A9W8J9C3"/>